<dbReference type="PROSITE" id="PS51318">
    <property type="entry name" value="TAT"/>
    <property type="match status" value="1"/>
</dbReference>
<comment type="caution">
    <text evidence="8">The sequence shown here is derived from an EMBL/GenBank/DDBJ whole genome shotgun (WGS) entry which is preliminary data.</text>
</comment>
<dbReference type="Gene3D" id="2.60.120.260">
    <property type="entry name" value="Galactose-binding domain-like"/>
    <property type="match status" value="2"/>
</dbReference>
<dbReference type="EMBL" id="RJKN01000002">
    <property type="protein sequence ID" value="ROP44985.1"/>
    <property type="molecule type" value="Genomic_DNA"/>
</dbReference>
<dbReference type="InterPro" id="IPR005084">
    <property type="entry name" value="CBM6"/>
</dbReference>
<feature type="active site" description="Proton donor" evidence="4">
    <location>
        <position position="243"/>
    </location>
</feature>
<dbReference type="Proteomes" id="UP000276232">
    <property type="component" value="Unassembled WGS sequence"/>
</dbReference>
<reference evidence="8 9" key="1">
    <citation type="journal article" date="2015" name="Stand. Genomic Sci.">
        <title>Genomic Encyclopedia of Bacterial and Archaeal Type Strains, Phase III: the genomes of soil and plant-associated and newly described type strains.</title>
        <authorList>
            <person name="Whitman W.B."/>
            <person name="Woyke T."/>
            <person name="Klenk H.P."/>
            <person name="Zhou Y."/>
            <person name="Lilburn T.G."/>
            <person name="Beck B.J."/>
            <person name="De Vos P."/>
            <person name="Vandamme P."/>
            <person name="Eisen J.A."/>
            <person name="Garrity G."/>
            <person name="Hugenholtz P."/>
            <person name="Kyrpides N.C."/>
        </authorList>
    </citation>
    <scope>NUCLEOTIDE SEQUENCE [LARGE SCALE GENOMIC DNA]</scope>
    <source>
        <strain evidence="8 9">CECT 7306</strain>
    </source>
</reference>
<dbReference type="InterPro" id="IPR006311">
    <property type="entry name" value="TAT_signal"/>
</dbReference>
<gene>
    <name evidence="8" type="ORF">EDC03_1115</name>
</gene>
<dbReference type="PANTHER" id="PTHR42812:SF5">
    <property type="entry name" value="ENDO-ARABINASE"/>
    <property type="match status" value="1"/>
</dbReference>
<feature type="site" description="Important for catalytic activity, responsible for pKa modulation of the active site Glu and correct orientation of both the proton donor and substrate" evidence="5">
    <location>
        <position position="184"/>
    </location>
</feature>
<evidence type="ECO:0000259" key="7">
    <source>
        <dbReference type="PROSITE" id="PS51175"/>
    </source>
</evidence>
<dbReference type="InterPro" id="IPR051795">
    <property type="entry name" value="Glycosyl_Hydrlase_43"/>
</dbReference>
<evidence type="ECO:0000256" key="4">
    <source>
        <dbReference type="PIRSR" id="PIRSR606710-1"/>
    </source>
</evidence>
<dbReference type="PANTHER" id="PTHR42812">
    <property type="entry name" value="BETA-XYLOSIDASE"/>
    <property type="match status" value="1"/>
</dbReference>
<dbReference type="CDD" id="cd08999">
    <property type="entry name" value="GH43_ABN-like"/>
    <property type="match status" value="1"/>
</dbReference>
<dbReference type="RefSeq" id="WP_199719955.1">
    <property type="nucleotide sequence ID" value="NZ_RJKN01000002.1"/>
</dbReference>
<dbReference type="GO" id="GO:0004553">
    <property type="term" value="F:hydrolase activity, hydrolyzing O-glycosyl compounds"/>
    <property type="evidence" value="ECO:0007669"/>
    <property type="project" value="InterPro"/>
</dbReference>
<keyword evidence="9" id="KW-1185">Reference proteome</keyword>
<dbReference type="SUPFAM" id="SSF49785">
    <property type="entry name" value="Galactose-binding domain-like"/>
    <property type="match status" value="2"/>
</dbReference>
<evidence type="ECO:0000313" key="8">
    <source>
        <dbReference type="EMBL" id="ROP44985.1"/>
    </source>
</evidence>
<feature type="signal peptide" evidence="6">
    <location>
        <begin position="1"/>
        <end position="29"/>
    </location>
</feature>
<accession>A0A3N1HR51</accession>
<protein>
    <submittedName>
        <fullName evidence="8">Glycosyl hydrolase family 43</fullName>
    </submittedName>
</protein>
<organism evidence="8 9">
    <name type="scientific">Pseudokineococcus lusitanus</name>
    <dbReference type="NCBI Taxonomy" id="763993"/>
    <lineage>
        <taxon>Bacteria</taxon>
        <taxon>Bacillati</taxon>
        <taxon>Actinomycetota</taxon>
        <taxon>Actinomycetes</taxon>
        <taxon>Kineosporiales</taxon>
        <taxon>Kineosporiaceae</taxon>
        <taxon>Pseudokineococcus</taxon>
    </lineage>
</organism>
<keyword evidence="3" id="KW-0326">Glycosidase</keyword>
<dbReference type="PROSITE" id="PS51175">
    <property type="entry name" value="CBM6"/>
    <property type="match status" value="2"/>
</dbReference>
<dbReference type="Gene3D" id="2.115.10.20">
    <property type="entry name" value="Glycosyl hydrolase domain, family 43"/>
    <property type="match status" value="1"/>
</dbReference>
<proteinExistence type="inferred from homology"/>
<dbReference type="AlphaFoldDB" id="A0A3N1HR51"/>
<dbReference type="InterPro" id="IPR023296">
    <property type="entry name" value="Glyco_hydro_beta-prop_sf"/>
</dbReference>
<dbReference type="InterPro" id="IPR008979">
    <property type="entry name" value="Galactose-bd-like_sf"/>
</dbReference>
<dbReference type="SUPFAM" id="SSF75005">
    <property type="entry name" value="Arabinanase/levansucrase/invertase"/>
    <property type="match status" value="1"/>
</dbReference>
<feature type="domain" description="CBM6" evidence="7">
    <location>
        <begin position="350"/>
        <end position="479"/>
    </location>
</feature>
<dbReference type="Pfam" id="PF04616">
    <property type="entry name" value="Glyco_hydro_43"/>
    <property type="match status" value="1"/>
</dbReference>
<feature type="chain" id="PRO_5018251444" evidence="6">
    <location>
        <begin position="30"/>
        <end position="622"/>
    </location>
</feature>
<comment type="similarity">
    <text evidence="1">Belongs to the glycosyl hydrolase 43 family.</text>
</comment>
<dbReference type="GO" id="GO:0030246">
    <property type="term" value="F:carbohydrate binding"/>
    <property type="evidence" value="ECO:0007669"/>
    <property type="project" value="InterPro"/>
</dbReference>
<evidence type="ECO:0000256" key="5">
    <source>
        <dbReference type="PIRSR" id="PIRSR606710-2"/>
    </source>
</evidence>
<sequence>MSSHPRRLLTGLGGALLALALLGATPTTAAPSASAADARSSLTASRTVQPVVDANFADPDLLLVDGVYHAYATNSGGQNVQHRTSRNLRTWTEQPDVAPVLGDWVGECSFAPGGATDRCVWAPEVAAVDGGYALYYTARDEQSQRQCIGVSTSTSPGGPFVPVGDDPLVCPTAQTPPDLGGAIDAGTFVEDGQLWLLWKADGNCCSKPATLFVQPMSPDGTTFTGPATELIDNDLPWEGAVVEAPTLAKHDGTYYLFYSANDFAGGNYRTSYATATSITGPYTKAGTELMTSEMFAGDVRGSGGQDVITTRDGGTAIVFHGWDPAFSYRGMYASPLEWEDGVPVVTAAADRYELEDGTVTNARVVGDASASGGEKVGGLDFADSSVTVRVHSDTAARATLGIRYANGSTDGDRRVLATDTLTVNGRDAGTVTFRHTGWGNWQRAEARVKLQAGWNTVTLTKATYFAELDALYVDDRRLEPAVPVYPESPAAATRYEAEAGVVTNARVVGDAGASAGAKVGGLDFADSSVAVQIYAERAGRATLGIRFANGSERGGYSLEATHRISVGGADAGLVTYPHTRWGNWQTIEHDVTLAQGWNTVTLTRVSWFAEIDAVDVLAPRGR</sequence>
<evidence type="ECO:0000256" key="6">
    <source>
        <dbReference type="SAM" id="SignalP"/>
    </source>
</evidence>
<dbReference type="InParanoid" id="A0A3N1HR51"/>
<evidence type="ECO:0000313" key="9">
    <source>
        <dbReference type="Proteomes" id="UP000276232"/>
    </source>
</evidence>
<name>A0A3N1HR51_9ACTN</name>
<dbReference type="GO" id="GO:0005975">
    <property type="term" value="P:carbohydrate metabolic process"/>
    <property type="evidence" value="ECO:0007669"/>
    <property type="project" value="InterPro"/>
</dbReference>
<keyword evidence="6" id="KW-0732">Signal</keyword>
<feature type="active site" description="Proton acceptor" evidence="4">
    <location>
        <position position="58"/>
    </location>
</feature>
<evidence type="ECO:0000256" key="1">
    <source>
        <dbReference type="ARBA" id="ARBA00009865"/>
    </source>
</evidence>
<evidence type="ECO:0000256" key="2">
    <source>
        <dbReference type="ARBA" id="ARBA00022801"/>
    </source>
</evidence>
<evidence type="ECO:0000256" key="3">
    <source>
        <dbReference type="ARBA" id="ARBA00023295"/>
    </source>
</evidence>
<dbReference type="InterPro" id="IPR006710">
    <property type="entry name" value="Glyco_hydro_43"/>
</dbReference>
<keyword evidence="2 8" id="KW-0378">Hydrolase</keyword>
<feature type="domain" description="CBM6" evidence="7">
    <location>
        <begin position="493"/>
        <end position="617"/>
    </location>
</feature>